<gene>
    <name evidence="8" type="ORF">HNR48_000846</name>
</gene>
<keyword evidence="5 6" id="KW-0472">Membrane</keyword>
<evidence type="ECO:0000259" key="7">
    <source>
        <dbReference type="Pfam" id="PF00884"/>
    </source>
</evidence>
<dbReference type="CDD" id="cd16015">
    <property type="entry name" value="LTA_synthase"/>
    <property type="match status" value="1"/>
</dbReference>
<comment type="subcellular location">
    <subcellularLocation>
        <location evidence="1">Cell membrane</location>
        <topology evidence="1">Multi-pass membrane protein</topology>
    </subcellularLocation>
</comment>
<sequence>MFDSVLGILSIFLFALFAVLAYFSYFKPVLRAFVIAAGLLWIALTITHVSSDYFTGNGIDEAAIYHLWYGFEGAGFLEYFKLILSGGIALLLLLLTLLWVTGRISKTQLDGRKVAAPCVLLLGSVILNPAVHDIKELMSAQWMQSEQSDFYSYYQSPEITSLKSKKKNIVFIYAESLERTYLDESLFPGLLNGIKSLESKSTYFTDIKQLRGTGWTIGGITASQCGIPLITPSHVNSMSGLEGFLSGTTCFGDVMSSMGYQLSFVGGANLNFGGKGKFFKTHGFNNVEGRIELKDKLKVGGYLSWWGLYDDVVLNYAYEQFEELSRQDQPFGLFTLTLDTHHPKGHPSRRCKGLNYQDGENAILNSVKCSDFLISEFIGKIENSEYAKDTIVVLASDHLAMRNTAFDQLKKGNRRDLFMILDLENPQSKQVDVMGSTLDIGATVLPFMGYEGAIGLGRDLLKSDPQLTQDVHKKLKSWDIDILKFWEFPRVKGDTHINWEEKRILLGGQQIKLPALLEIKPNLTTVARFQFNRSLYHKTFSDDIDDIPPESYFVLFESCENIAKIEPTAPEGEYCVLSGPSKSEAKVAAMNLTTTYSARDFRELVGMEL</sequence>
<dbReference type="RefSeq" id="WP_166850861.1">
    <property type="nucleotide sequence ID" value="NZ_JAAONY010000001.1"/>
</dbReference>
<organism evidence="8 9">
    <name type="scientific">Pseudoteredinibacter isoporae</name>
    <dbReference type="NCBI Taxonomy" id="570281"/>
    <lineage>
        <taxon>Bacteria</taxon>
        <taxon>Pseudomonadati</taxon>
        <taxon>Pseudomonadota</taxon>
        <taxon>Gammaproteobacteria</taxon>
        <taxon>Cellvibrionales</taxon>
        <taxon>Cellvibrionaceae</taxon>
        <taxon>Pseudoteredinibacter</taxon>
    </lineage>
</organism>
<dbReference type="Proteomes" id="UP000528457">
    <property type="component" value="Unassembled WGS sequence"/>
</dbReference>
<dbReference type="Gene3D" id="3.40.720.10">
    <property type="entry name" value="Alkaline Phosphatase, subunit A"/>
    <property type="match status" value="1"/>
</dbReference>
<evidence type="ECO:0000256" key="6">
    <source>
        <dbReference type="SAM" id="Phobius"/>
    </source>
</evidence>
<dbReference type="FunCoup" id="A0A7X0JRZ7">
    <property type="interactions" value="14"/>
</dbReference>
<dbReference type="PANTHER" id="PTHR47371:SF3">
    <property type="entry name" value="PHOSPHOGLYCEROL TRANSFERASE I"/>
    <property type="match status" value="1"/>
</dbReference>
<dbReference type="EMBL" id="JACHHT010000001">
    <property type="protein sequence ID" value="MBB6520568.1"/>
    <property type="molecule type" value="Genomic_DNA"/>
</dbReference>
<keyword evidence="2" id="KW-1003">Cell membrane</keyword>
<feature type="transmembrane region" description="Helical" evidence="6">
    <location>
        <begin position="32"/>
        <end position="50"/>
    </location>
</feature>
<keyword evidence="8" id="KW-0808">Transferase</keyword>
<evidence type="ECO:0000256" key="4">
    <source>
        <dbReference type="ARBA" id="ARBA00022989"/>
    </source>
</evidence>
<accession>A0A7X0JRZ7</accession>
<feature type="transmembrane region" description="Helical" evidence="6">
    <location>
        <begin position="114"/>
        <end position="131"/>
    </location>
</feature>
<evidence type="ECO:0000313" key="8">
    <source>
        <dbReference type="EMBL" id="MBB6520568.1"/>
    </source>
</evidence>
<dbReference type="Pfam" id="PF00884">
    <property type="entry name" value="Sulfatase"/>
    <property type="match status" value="1"/>
</dbReference>
<dbReference type="EC" id="2.7.8.20" evidence="8"/>
<comment type="caution">
    <text evidence="8">The sequence shown here is derived from an EMBL/GenBank/DDBJ whole genome shotgun (WGS) entry which is preliminary data.</text>
</comment>
<keyword evidence="4 6" id="KW-1133">Transmembrane helix</keyword>
<keyword evidence="3 6" id="KW-0812">Transmembrane</keyword>
<feature type="domain" description="Sulfatase N-terminal" evidence="7">
    <location>
        <begin position="167"/>
        <end position="450"/>
    </location>
</feature>
<feature type="transmembrane region" description="Helical" evidence="6">
    <location>
        <begin position="6"/>
        <end position="25"/>
    </location>
</feature>
<reference evidence="8 9" key="1">
    <citation type="submission" date="2020-08" db="EMBL/GenBank/DDBJ databases">
        <title>Genomic Encyclopedia of Type Strains, Phase IV (KMG-IV): sequencing the most valuable type-strain genomes for metagenomic binning, comparative biology and taxonomic classification.</title>
        <authorList>
            <person name="Goeker M."/>
        </authorList>
    </citation>
    <scope>NUCLEOTIDE SEQUENCE [LARGE SCALE GENOMIC DNA]</scope>
    <source>
        <strain evidence="8 9">DSM 22368</strain>
    </source>
</reference>
<evidence type="ECO:0000256" key="3">
    <source>
        <dbReference type="ARBA" id="ARBA00022692"/>
    </source>
</evidence>
<dbReference type="InterPro" id="IPR017850">
    <property type="entry name" value="Alkaline_phosphatase_core_sf"/>
</dbReference>
<dbReference type="InterPro" id="IPR050448">
    <property type="entry name" value="OpgB/LTA_synthase_biosynth"/>
</dbReference>
<evidence type="ECO:0000256" key="1">
    <source>
        <dbReference type="ARBA" id="ARBA00004651"/>
    </source>
</evidence>
<keyword evidence="9" id="KW-1185">Reference proteome</keyword>
<dbReference type="AlphaFoldDB" id="A0A7X0JRZ7"/>
<proteinExistence type="predicted"/>
<name>A0A7X0JRZ7_9GAMM</name>
<feature type="transmembrane region" description="Helical" evidence="6">
    <location>
        <begin position="79"/>
        <end position="102"/>
    </location>
</feature>
<dbReference type="PANTHER" id="PTHR47371">
    <property type="entry name" value="LIPOTEICHOIC ACID SYNTHASE"/>
    <property type="match status" value="1"/>
</dbReference>
<dbReference type="InterPro" id="IPR000917">
    <property type="entry name" value="Sulfatase_N"/>
</dbReference>
<protein>
    <submittedName>
        <fullName evidence="8">Phosphoglycerol transferase</fullName>
        <ecNumber evidence="8">2.7.8.20</ecNumber>
    </submittedName>
</protein>
<dbReference type="GO" id="GO:0005886">
    <property type="term" value="C:plasma membrane"/>
    <property type="evidence" value="ECO:0007669"/>
    <property type="project" value="UniProtKB-SubCell"/>
</dbReference>
<dbReference type="GO" id="GO:0008960">
    <property type="term" value="F:phosphatidylglycerol-membrane-oligosaccharide glycerophosphotransferase activity"/>
    <property type="evidence" value="ECO:0007669"/>
    <property type="project" value="UniProtKB-EC"/>
</dbReference>
<evidence type="ECO:0000256" key="2">
    <source>
        <dbReference type="ARBA" id="ARBA00022475"/>
    </source>
</evidence>
<evidence type="ECO:0000313" key="9">
    <source>
        <dbReference type="Proteomes" id="UP000528457"/>
    </source>
</evidence>
<dbReference type="SUPFAM" id="SSF53649">
    <property type="entry name" value="Alkaline phosphatase-like"/>
    <property type="match status" value="1"/>
</dbReference>
<evidence type="ECO:0000256" key="5">
    <source>
        <dbReference type="ARBA" id="ARBA00023136"/>
    </source>
</evidence>
<dbReference type="InParanoid" id="A0A7X0JRZ7"/>